<evidence type="ECO:0000313" key="8">
    <source>
        <dbReference type="Proteomes" id="UP000198752"/>
    </source>
</evidence>
<dbReference type="InterPro" id="IPR004111">
    <property type="entry name" value="Repressor_TetR_C"/>
</dbReference>
<dbReference type="InterPro" id="IPR009057">
    <property type="entry name" value="Homeodomain-like_sf"/>
</dbReference>
<keyword evidence="1" id="KW-0678">Repressor</keyword>
<feature type="DNA-binding region" description="H-T-H motif" evidence="5">
    <location>
        <begin position="25"/>
        <end position="44"/>
    </location>
</feature>
<dbReference type="PRINTS" id="PR00400">
    <property type="entry name" value="TETREPRESSOR"/>
</dbReference>
<evidence type="ECO:0000256" key="5">
    <source>
        <dbReference type="PROSITE-ProRule" id="PRU00335"/>
    </source>
</evidence>
<dbReference type="SUPFAM" id="SSF46689">
    <property type="entry name" value="Homeodomain-like"/>
    <property type="match status" value="1"/>
</dbReference>
<proteinExistence type="predicted"/>
<dbReference type="InterPro" id="IPR036271">
    <property type="entry name" value="Tet_transcr_reg_TetR-rel_C_sf"/>
</dbReference>
<dbReference type="Gene3D" id="1.10.10.60">
    <property type="entry name" value="Homeodomain-like"/>
    <property type="match status" value="1"/>
</dbReference>
<protein>
    <submittedName>
        <fullName evidence="7">Transcriptional regulator, TetR family</fullName>
    </submittedName>
</protein>
<dbReference type="STRING" id="269670.SAMN02982927_03435"/>
<dbReference type="EMBL" id="FOOY01000036">
    <property type="protein sequence ID" value="SFG97176.1"/>
    <property type="molecule type" value="Genomic_DNA"/>
</dbReference>
<evidence type="ECO:0000259" key="6">
    <source>
        <dbReference type="PROSITE" id="PS50977"/>
    </source>
</evidence>
<dbReference type="InterPro" id="IPR001647">
    <property type="entry name" value="HTH_TetR"/>
</dbReference>
<dbReference type="OrthoDB" id="166040at2"/>
<keyword evidence="2" id="KW-0805">Transcription regulation</keyword>
<dbReference type="PRINTS" id="PR00455">
    <property type="entry name" value="HTHTETR"/>
</dbReference>
<dbReference type="RefSeq" id="WP_093674758.1">
    <property type="nucleotide sequence ID" value="NZ_FOOY01000036.1"/>
</dbReference>
<dbReference type="Gene3D" id="1.10.357.10">
    <property type="entry name" value="Tetracycline Repressor, domain 2"/>
    <property type="match status" value="1"/>
</dbReference>
<name>A0A1I2WAU3_9BACL</name>
<evidence type="ECO:0000256" key="4">
    <source>
        <dbReference type="ARBA" id="ARBA00023163"/>
    </source>
</evidence>
<gene>
    <name evidence="7" type="ORF">SAMN02982927_03435</name>
</gene>
<dbReference type="InterPro" id="IPR050109">
    <property type="entry name" value="HTH-type_TetR-like_transc_reg"/>
</dbReference>
<reference evidence="8" key="1">
    <citation type="submission" date="2016-10" db="EMBL/GenBank/DDBJ databases">
        <authorList>
            <person name="Varghese N."/>
            <person name="Submissions S."/>
        </authorList>
    </citation>
    <scope>NUCLEOTIDE SEQUENCE [LARGE SCALE GENOMIC DNA]</scope>
    <source>
        <strain evidence="8">ATCC 700379</strain>
    </source>
</reference>
<dbReference type="SUPFAM" id="SSF48498">
    <property type="entry name" value="Tetracyclin repressor-like, C-terminal domain"/>
    <property type="match status" value="1"/>
</dbReference>
<dbReference type="GO" id="GO:0003700">
    <property type="term" value="F:DNA-binding transcription factor activity"/>
    <property type="evidence" value="ECO:0007669"/>
    <property type="project" value="TreeGrafter"/>
</dbReference>
<keyword evidence="3 5" id="KW-0238">DNA-binding</keyword>
<dbReference type="PANTHER" id="PTHR30055">
    <property type="entry name" value="HTH-TYPE TRANSCRIPTIONAL REGULATOR RUTR"/>
    <property type="match status" value="1"/>
</dbReference>
<accession>A0A1I2WAU3</accession>
<evidence type="ECO:0000256" key="3">
    <source>
        <dbReference type="ARBA" id="ARBA00023125"/>
    </source>
</evidence>
<dbReference type="GO" id="GO:0045892">
    <property type="term" value="P:negative regulation of DNA-templated transcription"/>
    <property type="evidence" value="ECO:0007669"/>
    <property type="project" value="InterPro"/>
</dbReference>
<dbReference type="AlphaFoldDB" id="A0A1I2WAU3"/>
<evidence type="ECO:0000256" key="2">
    <source>
        <dbReference type="ARBA" id="ARBA00023015"/>
    </source>
</evidence>
<dbReference type="GO" id="GO:0046677">
    <property type="term" value="P:response to antibiotic"/>
    <property type="evidence" value="ECO:0007669"/>
    <property type="project" value="InterPro"/>
</dbReference>
<dbReference type="Pfam" id="PF02909">
    <property type="entry name" value="TetR_C_1"/>
    <property type="match status" value="1"/>
</dbReference>
<organism evidence="7 8">
    <name type="scientific">Sporolactobacillus nakayamae</name>
    <dbReference type="NCBI Taxonomy" id="269670"/>
    <lineage>
        <taxon>Bacteria</taxon>
        <taxon>Bacillati</taxon>
        <taxon>Bacillota</taxon>
        <taxon>Bacilli</taxon>
        <taxon>Bacillales</taxon>
        <taxon>Sporolactobacillaceae</taxon>
        <taxon>Sporolactobacillus</taxon>
    </lineage>
</organism>
<evidence type="ECO:0000313" key="7">
    <source>
        <dbReference type="EMBL" id="SFG97176.1"/>
    </source>
</evidence>
<feature type="domain" description="HTH tetR-type" evidence="6">
    <location>
        <begin position="2"/>
        <end position="62"/>
    </location>
</feature>
<dbReference type="InterPro" id="IPR003012">
    <property type="entry name" value="Tet_transcr_reg_TetR"/>
</dbReference>
<evidence type="ECO:0000256" key="1">
    <source>
        <dbReference type="ARBA" id="ARBA00022491"/>
    </source>
</evidence>
<dbReference type="Pfam" id="PF00440">
    <property type="entry name" value="TetR_N"/>
    <property type="match status" value="1"/>
</dbReference>
<keyword evidence="4" id="KW-0804">Transcription</keyword>
<dbReference type="PANTHER" id="PTHR30055:SF151">
    <property type="entry name" value="TRANSCRIPTIONAL REGULATORY PROTEIN"/>
    <property type="match status" value="1"/>
</dbReference>
<sequence>MSINKKIVIDEALKLLNAEGISNVSLRAIAKRLDVKAPTLYWHIKNKAALLNEMAEQILQSQLSDILIRNPQDNWREWLIHVFNQLRKALLSYTDGARVVAGAHFSQTMADLNEKVLQVLLASGISLRDSRLLLLTTTHFTFGYVIEEQTNLDTEMRKNFDMELFAQKHPVTIAGIKEYFNSGRNKEDLFNDELKLIIKI</sequence>
<dbReference type="Proteomes" id="UP000198752">
    <property type="component" value="Unassembled WGS sequence"/>
</dbReference>
<dbReference type="PROSITE" id="PS50977">
    <property type="entry name" value="HTH_TETR_2"/>
    <property type="match status" value="1"/>
</dbReference>
<keyword evidence="8" id="KW-1185">Reference proteome</keyword>
<dbReference type="GO" id="GO:0000976">
    <property type="term" value="F:transcription cis-regulatory region binding"/>
    <property type="evidence" value="ECO:0007669"/>
    <property type="project" value="TreeGrafter"/>
</dbReference>